<keyword evidence="1" id="KW-0472">Membrane</keyword>
<dbReference type="InterPro" id="IPR050303">
    <property type="entry name" value="GatZ_KbaZ_carbometab"/>
</dbReference>
<protein>
    <submittedName>
        <fullName evidence="2">PTS system IID component, Man family</fullName>
    </submittedName>
</protein>
<accession>A0A1M6GKX9</accession>
<dbReference type="PANTHER" id="PTHR32502">
    <property type="entry name" value="N-ACETYLGALACTOSAMINE PERMEASE II COMPONENT-RELATED"/>
    <property type="match status" value="1"/>
</dbReference>
<keyword evidence="1" id="KW-0812">Transmembrane</keyword>
<feature type="transmembrane region" description="Helical" evidence="1">
    <location>
        <begin position="229"/>
        <end position="246"/>
    </location>
</feature>
<feature type="transmembrane region" description="Helical" evidence="1">
    <location>
        <begin position="188"/>
        <end position="209"/>
    </location>
</feature>
<keyword evidence="1" id="KW-1133">Transmembrane helix</keyword>
<dbReference type="Pfam" id="PF03613">
    <property type="entry name" value="EIID-AGA"/>
    <property type="match status" value="1"/>
</dbReference>
<dbReference type="GO" id="GO:0009401">
    <property type="term" value="P:phosphoenolpyruvate-dependent sugar phosphotransferase system"/>
    <property type="evidence" value="ECO:0007669"/>
    <property type="project" value="InterPro"/>
</dbReference>
<dbReference type="Proteomes" id="UP000184080">
    <property type="component" value="Unassembled WGS sequence"/>
</dbReference>
<evidence type="ECO:0000313" key="2">
    <source>
        <dbReference type="EMBL" id="SHJ10627.1"/>
    </source>
</evidence>
<dbReference type="EMBL" id="FQZO01000003">
    <property type="protein sequence ID" value="SHJ10627.1"/>
    <property type="molecule type" value="Genomic_DNA"/>
</dbReference>
<sequence>MSKHTKLDKDEKKLIREIFWSSFALEESYNYERQQALGFAIGMWPAIKRYYKTKEEQAEALVRHMSIFNTTPHVVSAITGVATVLEKEASENPEFDKNIINNVKVGLMGPLAGVGDSFFWGTVRIIATGIGLSLAQQGSFLGAILFLLIFNVPHLIIRYYGAVFGYKFGLGLMSNAKDTGILSMISKGATIVGLMVIGGMSASMVNLTTTLKFNIGGTAFALQKYLDQIFPLLLPLLYTLLMFKLLKKGYKSTTILLITIAVGIIGSLIGLL</sequence>
<organism evidence="2 3">
    <name type="scientific">Clostridium amylolyticum</name>
    <dbReference type="NCBI Taxonomy" id="1121298"/>
    <lineage>
        <taxon>Bacteria</taxon>
        <taxon>Bacillati</taxon>
        <taxon>Bacillota</taxon>
        <taxon>Clostridia</taxon>
        <taxon>Eubacteriales</taxon>
        <taxon>Clostridiaceae</taxon>
        <taxon>Clostridium</taxon>
    </lineage>
</organism>
<evidence type="ECO:0000256" key="1">
    <source>
        <dbReference type="SAM" id="Phobius"/>
    </source>
</evidence>
<evidence type="ECO:0000313" key="3">
    <source>
        <dbReference type="Proteomes" id="UP000184080"/>
    </source>
</evidence>
<gene>
    <name evidence="2" type="ORF">SAMN05444401_2156</name>
</gene>
<dbReference type="AlphaFoldDB" id="A0A1M6GKX9"/>
<reference evidence="2 3" key="1">
    <citation type="submission" date="2016-11" db="EMBL/GenBank/DDBJ databases">
        <authorList>
            <person name="Jaros S."/>
            <person name="Januszkiewicz K."/>
            <person name="Wedrychowicz H."/>
        </authorList>
    </citation>
    <scope>NUCLEOTIDE SEQUENCE [LARGE SCALE GENOMIC DNA]</scope>
    <source>
        <strain evidence="2 3">DSM 21864</strain>
    </source>
</reference>
<name>A0A1M6GKX9_9CLOT</name>
<dbReference type="PANTHER" id="PTHR32502:SF23">
    <property type="entry name" value="TRANSPORT PROTEIN, PTS SYSTEM"/>
    <property type="match status" value="1"/>
</dbReference>
<dbReference type="RefSeq" id="WP_073006366.1">
    <property type="nucleotide sequence ID" value="NZ_FQZO01000003.1"/>
</dbReference>
<dbReference type="GO" id="GO:0005886">
    <property type="term" value="C:plasma membrane"/>
    <property type="evidence" value="ECO:0007669"/>
    <property type="project" value="TreeGrafter"/>
</dbReference>
<dbReference type="InterPro" id="IPR004704">
    <property type="entry name" value="PTS_IID_man"/>
</dbReference>
<dbReference type="STRING" id="1121298.SAMN05444401_2156"/>
<keyword evidence="3" id="KW-1185">Reference proteome</keyword>
<dbReference type="OrthoDB" id="9795582at2"/>
<feature type="transmembrane region" description="Helical" evidence="1">
    <location>
        <begin position="253"/>
        <end position="271"/>
    </location>
</feature>
<dbReference type="PROSITE" id="PS51108">
    <property type="entry name" value="PTS_EIID"/>
    <property type="match status" value="1"/>
</dbReference>
<proteinExistence type="predicted"/>